<dbReference type="PANTHER" id="PTHR11662:SF399">
    <property type="entry name" value="FI19708P1-RELATED"/>
    <property type="match status" value="1"/>
</dbReference>
<dbReference type="STRING" id="1111728.GCA_000427805_01858"/>
<reference evidence="10" key="1">
    <citation type="submission" date="2017-09" db="EMBL/GenBank/DDBJ databases">
        <title>FDA dAtabase for Regulatory Grade micrObial Sequences (FDA-ARGOS): Supporting development and validation of Infectious Disease Dx tests.</title>
        <authorList>
            <person name="Minogue T."/>
            <person name="Wolcott M."/>
            <person name="Wasieloski L."/>
            <person name="Aguilar W."/>
            <person name="Moore D."/>
            <person name="Tallon L."/>
            <person name="Sadzewicz L."/>
            <person name="Ott S."/>
            <person name="Zhao X."/>
            <person name="Nagaraj S."/>
            <person name="Vavikolanu K."/>
            <person name="Aluvathingal J."/>
            <person name="Nadendla S."/>
            <person name="Sichtig H."/>
        </authorList>
    </citation>
    <scope>NUCLEOTIDE SEQUENCE [LARGE SCALE GENOMIC DNA]</scope>
    <source>
        <strain evidence="10">FDAARGOS_387</strain>
    </source>
</reference>
<evidence type="ECO:0000313" key="9">
    <source>
        <dbReference type="EMBL" id="VFS48434.1"/>
    </source>
</evidence>
<feature type="transmembrane region" description="Helical" evidence="6">
    <location>
        <begin position="100"/>
        <end position="116"/>
    </location>
</feature>
<dbReference type="Proteomes" id="UP000224974">
    <property type="component" value="Unassembled WGS sequence"/>
</dbReference>
<dbReference type="OrthoDB" id="4474610at2"/>
<evidence type="ECO:0000313" key="10">
    <source>
        <dbReference type="Proteomes" id="UP000224974"/>
    </source>
</evidence>
<evidence type="ECO:0000256" key="5">
    <source>
        <dbReference type="ARBA" id="ARBA00038514"/>
    </source>
</evidence>
<dbReference type="Gene3D" id="1.20.1250.20">
    <property type="entry name" value="MFS general substrate transporter like domains"/>
    <property type="match status" value="2"/>
</dbReference>
<dbReference type="InterPro" id="IPR050382">
    <property type="entry name" value="MFS_Na/Anion_cotransporter"/>
</dbReference>
<feature type="transmembrane region" description="Helical" evidence="6">
    <location>
        <begin position="348"/>
        <end position="372"/>
    </location>
</feature>
<dbReference type="GO" id="GO:0016020">
    <property type="term" value="C:membrane"/>
    <property type="evidence" value="ECO:0007669"/>
    <property type="project" value="UniProtKB-SubCell"/>
</dbReference>
<dbReference type="AlphaFoldDB" id="A0A2C6DHT1"/>
<keyword evidence="2 6" id="KW-0812">Transmembrane</keyword>
<evidence type="ECO:0000256" key="2">
    <source>
        <dbReference type="ARBA" id="ARBA00022692"/>
    </source>
</evidence>
<dbReference type="EMBL" id="CAADJA010000002">
    <property type="protein sequence ID" value="VFS48434.1"/>
    <property type="molecule type" value="Genomic_DNA"/>
</dbReference>
<feature type="transmembrane region" description="Helical" evidence="6">
    <location>
        <begin position="289"/>
        <end position="307"/>
    </location>
</feature>
<evidence type="ECO:0000256" key="1">
    <source>
        <dbReference type="ARBA" id="ARBA00004141"/>
    </source>
</evidence>
<protein>
    <submittedName>
        <fullName evidence="9">D-galactonate transporter</fullName>
    </submittedName>
    <submittedName>
        <fullName evidence="8">MFS transporter</fullName>
    </submittedName>
</protein>
<evidence type="ECO:0000313" key="11">
    <source>
        <dbReference type="Proteomes" id="UP000373449"/>
    </source>
</evidence>
<comment type="subcellular location">
    <subcellularLocation>
        <location evidence="1">Membrane</location>
        <topology evidence="1">Multi-pass membrane protein</topology>
    </subcellularLocation>
</comment>
<dbReference type="InterPro" id="IPR036259">
    <property type="entry name" value="MFS_trans_sf"/>
</dbReference>
<feature type="transmembrane region" description="Helical" evidence="6">
    <location>
        <begin position="48"/>
        <end position="68"/>
    </location>
</feature>
<dbReference type="InterPro" id="IPR011701">
    <property type="entry name" value="MFS"/>
</dbReference>
<reference evidence="9 11" key="3">
    <citation type="submission" date="2019-03" db="EMBL/GenBank/DDBJ databases">
        <authorList>
            <consortium name="Pathogen Informatics"/>
        </authorList>
    </citation>
    <scope>NUCLEOTIDE SEQUENCE [LARGE SCALE GENOMIC DNA]</scope>
    <source>
        <strain evidence="9 11">NCTC12282</strain>
    </source>
</reference>
<feature type="domain" description="Major facilitator superfamily (MFS) profile" evidence="7">
    <location>
        <begin position="9"/>
        <end position="404"/>
    </location>
</feature>
<dbReference type="SUPFAM" id="SSF103473">
    <property type="entry name" value="MFS general substrate transporter"/>
    <property type="match status" value="1"/>
</dbReference>
<feature type="transmembrane region" description="Helical" evidence="6">
    <location>
        <begin position="313"/>
        <end position="336"/>
    </location>
</feature>
<keyword evidence="10" id="KW-1185">Reference proteome</keyword>
<name>A0A2C6DHT1_9GAMM</name>
<sequence>MFKSKWFRIGFTLMVGVFVAYIDRSNLSIALPGIEKDLGIDGSATKSFALTGFLIGYALANFFGGFFTSKLNPKATIIIMVFLWSVLQIATAWITSPVTLIVFRIILGIAEGIYWPQQFRFARAWFNKNEITRGTNIIQFYGQFLALSLGFIILTPIFNLLGWQWVFYITGGLGVFIVVPMFLAFLKNKPDSSDADQNIPEPEPEPEVSKQKISFNDLGGAPFLLLIFSYFTNGMLFWGITLFIPMVVTSLGYSGMSQGIASSLPYFLAVILAIPVSRYSDKTQKRGQIAAFGLGIAGVFLIVLPFIDSPAGKLALITLSIGCLASCFTTNIWSIITSSVKKEAVGPAAGVINGIGAGLGGTTAGFVVGYLHGYTGSYVPGFAILGIAAALGGLSVFTYTKIIERRALTQ</sequence>
<keyword evidence="4 6" id="KW-0472">Membrane</keyword>
<dbReference type="PANTHER" id="PTHR11662">
    <property type="entry name" value="SOLUTE CARRIER FAMILY 17"/>
    <property type="match status" value="1"/>
</dbReference>
<evidence type="ECO:0000259" key="7">
    <source>
        <dbReference type="PROSITE" id="PS50850"/>
    </source>
</evidence>
<gene>
    <name evidence="9" type="primary">dgoT_4</name>
    <name evidence="8" type="ORF">CRN84_11040</name>
    <name evidence="9" type="ORF">NCTC12282_03195</name>
</gene>
<dbReference type="Pfam" id="PF07690">
    <property type="entry name" value="MFS_1"/>
    <property type="match status" value="1"/>
</dbReference>
<evidence type="ECO:0000256" key="3">
    <source>
        <dbReference type="ARBA" id="ARBA00022989"/>
    </source>
</evidence>
<evidence type="ECO:0000256" key="4">
    <source>
        <dbReference type="ARBA" id="ARBA00023136"/>
    </source>
</evidence>
<accession>A0A2C6DHT1</accession>
<feature type="transmembrane region" description="Helical" evidence="6">
    <location>
        <begin position="223"/>
        <end position="248"/>
    </location>
</feature>
<dbReference type="GO" id="GO:0022857">
    <property type="term" value="F:transmembrane transporter activity"/>
    <property type="evidence" value="ECO:0007669"/>
    <property type="project" value="InterPro"/>
</dbReference>
<dbReference type="InterPro" id="IPR020846">
    <property type="entry name" value="MFS_dom"/>
</dbReference>
<organism evidence="8 10">
    <name type="scientific">Budvicia aquatica</name>
    <dbReference type="NCBI Taxonomy" id="82979"/>
    <lineage>
        <taxon>Bacteria</taxon>
        <taxon>Pseudomonadati</taxon>
        <taxon>Pseudomonadota</taxon>
        <taxon>Gammaproteobacteria</taxon>
        <taxon>Enterobacterales</taxon>
        <taxon>Budviciaceae</taxon>
        <taxon>Budvicia</taxon>
    </lineage>
</organism>
<feature type="transmembrane region" description="Helical" evidence="6">
    <location>
        <begin position="378"/>
        <end position="400"/>
    </location>
</feature>
<feature type="transmembrane region" description="Helical" evidence="6">
    <location>
        <begin position="137"/>
        <end position="159"/>
    </location>
</feature>
<feature type="transmembrane region" description="Helical" evidence="6">
    <location>
        <begin position="165"/>
        <end position="186"/>
    </location>
</feature>
<dbReference type="Proteomes" id="UP000373449">
    <property type="component" value="Unassembled WGS sequence"/>
</dbReference>
<dbReference type="EMBL" id="PDDX01000001">
    <property type="protein sequence ID" value="PHI29838.1"/>
    <property type="molecule type" value="Genomic_DNA"/>
</dbReference>
<keyword evidence="3 6" id="KW-1133">Transmembrane helix</keyword>
<dbReference type="RefSeq" id="WP_029096558.1">
    <property type="nucleotide sequence ID" value="NZ_CAADJA010000002.1"/>
</dbReference>
<feature type="transmembrane region" description="Helical" evidence="6">
    <location>
        <begin position="260"/>
        <end position="277"/>
    </location>
</feature>
<evidence type="ECO:0000256" key="6">
    <source>
        <dbReference type="SAM" id="Phobius"/>
    </source>
</evidence>
<reference evidence="8" key="2">
    <citation type="submission" date="2017-09" db="EMBL/GenBank/DDBJ databases">
        <title>FDA dAtabase for Regulatory Grade micrObial Sequences (FDA-ARGOS): Supporting development and validation of Infectious Disease Dx tests.</title>
        <authorList>
            <person name="Minogue T."/>
            <person name="Wolcott M."/>
            <person name="Wasieloski L."/>
            <person name="Aguilar W."/>
            <person name="Moore D."/>
            <person name="Tallon L.J."/>
            <person name="Sadzewicz L."/>
            <person name="Ott S."/>
            <person name="Zhao X."/>
            <person name="Nagaraj S."/>
            <person name="Vavikolanu K."/>
            <person name="Aluvathingal J."/>
            <person name="Nadendla S."/>
            <person name="Sichtig H."/>
        </authorList>
    </citation>
    <scope>NUCLEOTIDE SEQUENCE</scope>
    <source>
        <strain evidence="8">FDAARGOS_387</strain>
    </source>
</reference>
<comment type="similarity">
    <text evidence="5">Belongs to the major facilitator superfamily. Phthalate permease family.</text>
</comment>
<evidence type="ECO:0000313" key="8">
    <source>
        <dbReference type="EMBL" id="PHI29838.1"/>
    </source>
</evidence>
<dbReference type="PROSITE" id="PS50850">
    <property type="entry name" value="MFS"/>
    <property type="match status" value="1"/>
</dbReference>
<proteinExistence type="inferred from homology"/>
<feature type="transmembrane region" description="Helical" evidence="6">
    <location>
        <begin position="75"/>
        <end position="94"/>
    </location>
</feature>